<evidence type="ECO:0000256" key="3">
    <source>
        <dbReference type="ARBA" id="ARBA00022729"/>
    </source>
</evidence>
<reference evidence="5" key="2">
    <citation type="submission" date="2020-09" db="EMBL/GenBank/DDBJ databases">
        <authorList>
            <person name="Sun Q."/>
            <person name="Zhou Y."/>
        </authorList>
    </citation>
    <scope>NUCLEOTIDE SEQUENCE</scope>
    <source>
        <strain evidence="5">CGMCC 4.7201</strain>
    </source>
</reference>
<evidence type="ECO:0008006" key="7">
    <source>
        <dbReference type="Google" id="ProtNLM"/>
    </source>
</evidence>
<gene>
    <name evidence="5" type="ORF">GCM10012280_18530</name>
</gene>
<dbReference type="InterPro" id="IPR006059">
    <property type="entry name" value="SBP"/>
</dbReference>
<dbReference type="PANTHER" id="PTHR43649:SF34">
    <property type="entry name" value="ABC TRANSPORTER PERIPLASMIC-BINDING PROTEIN YCJN-RELATED"/>
    <property type="match status" value="1"/>
</dbReference>
<dbReference type="EMBL" id="BMMS01000006">
    <property type="protein sequence ID" value="GGO85228.1"/>
    <property type="molecule type" value="Genomic_DNA"/>
</dbReference>
<dbReference type="Proteomes" id="UP000641932">
    <property type="component" value="Unassembled WGS sequence"/>
</dbReference>
<dbReference type="Pfam" id="PF01547">
    <property type="entry name" value="SBP_bac_1"/>
    <property type="match status" value="1"/>
</dbReference>
<evidence type="ECO:0000313" key="5">
    <source>
        <dbReference type="EMBL" id="GGO85228.1"/>
    </source>
</evidence>
<comment type="similarity">
    <text evidence="1">Belongs to the bacterial solute-binding protein 1 family.</text>
</comment>
<sequence>MLAAAGCAGQAPRADGAATEPILLASGSDLTSSGIRQSLIKQWNVEHPDHPARIVVLPDEADLQRSQLVGALQSGSGGYDVVNLDVTWTAEFAAGGLIQRWPEPLPADFIASVKNTVVHDGKVWGVPFNTDAALLYYNKEILDKYGFQAPRTWGQLMSVAEDIQDRHAESGYTAQLKEYEGLTVNVMEAIWASGGDLPAEDGNSGRIQEGLNNLKELYRQGMPDDSLTVDETASVTEFSGGKVAFMRNWPFAYNQLADRMPGFADKVVVTGLPGPSVLGGQNLAVTAHAGNPAWARRLIRYLTDRQSERCLLERGFAATRESAYLGNGGQICTRVPAPPDNGTPENGTPENGTPEGGSAGAGSTGAGSAGTGPAGEGRPSAQSALPADKYPLLLASIKRARARPVTPYYAAFTHSVQSTAATMLRNRITGNEAADTLMHRSARTLQGR</sequence>
<proteinExistence type="inferred from homology"/>
<dbReference type="PANTHER" id="PTHR43649">
    <property type="entry name" value="ARABINOSE-BINDING PROTEIN-RELATED"/>
    <property type="match status" value="1"/>
</dbReference>
<dbReference type="SUPFAM" id="SSF53850">
    <property type="entry name" value="Periplasmic binding protein-like II"/>
    <property type="match status" value="1"/>
</dbReference>
<feature type="compositionally biased region" description="Gly residues" evidence="4">
    <location>
        <begin position="354"/>
        <end position="375"/>
    </location>
</feature>
<organism evidence="5 6">
    <name type="scientific">Wenjunlia tyrosinilytica</name>
    <dbReference type="NCBI Taxonomy" id="1544741"/>
    <lineage>
        <taxon>Bacteria</taxon>
        <taxon>Bacillati</taxon>
        <taxon>Actinomycetota</taxon>
        <taxon>Actinomycetes</taxon>
        <taxon>Kitasatosporales</taxon>
        <taxon>Streptomycetaceae</taxon>
        <taxon>Wenjunlia</taxon>
    </lineage>
</organism>
<dbReference type="Gene3D" id="3.40.190.10">
    <property type="entry name" value="Periplasmic binding protein-like II"/>
    <property type="match status" value="2"/>
</dbReference>
<protein>
    <recommendedName>
        <fullName evidence="7">ABC transporter substrate-binding protein</fullName>
    </recommendedName>
</protein>
<comment type="caution">
    <text evidence="5">The sequence shown here is derived from an EMBL/GenBank/DDBJ whole genome shotgun (WGS) entry which is preliminary data.</text>
</comment>
<dbReference type="RefSeq" id="WP_189131054.1">
    <property type="nucleotide sequence ID" value="NZ_BMMS01000006.1"/>
</dbReference>
<keyword evidence="2" id="KW-0813">Transport</keyword>
<evidence type="ECO:0000256" key="2">
    <source>
        <dbReference type="ARBA" id="ARBA00022448"/>
    </source>
</evidence>
<keyword evidence="3" id="KW-0732">Signal</keyword>
<name>A0A918DUX4_9ACTN</name>
<reference evidence="5" key="1">
    <citation type="journal article" date="2014" name="Int. J. Syst. Evol. Microbiol.">
        <title>Complete genome sequence of Corynebacterium casei LMG S-19264T (=DSM 44701T), isolated from a smear-ripened cheese.</title>
        <authorList>
            <consortium name="US DOE Joint Genome Institute (JGI-PGF)"/>
            <person name="Walter F."/>
            <person name="Albersmeier A."/>
            <person name="Kalinowski J."/>
            <person name="Ruckert C."/>
        </authorList>
    </citation>
    <scope>NUCLEOTIDE SEQUENCE</scope>
    <source>
        <strain evidence="5">CGMCC 4.7201</strain>
    </source>
</reference>
<evidence type="ECO:0000256" key="4">
    <source>
        <dbReference type="SAM" id="MobiDB-lite"/>
    </source>
</evidence>
<dbReference type="InterPro" id="IPR050490">
    <property type="entry name" value="Bact_solute-bd_prot1"/>
</dbReference>
<accession>A0A918DUX4</accession>
<evidence type="ECO:0000256" key="1">
    <source>
        <dbReference type="ARBA" id="ARBA00008520"/>
    </source>
</evidence>
<evidence type="ECO:0000313" key="6">
    <source>
        <dbReference type="Proteomes" id="UP000641932"/>
    </source>
</evidence>
<dbReference type="AlphaFoldDB" id="A0A918DUX4"/>
<feature type="region of interest" description="Disordered" evidence="4">
    <location>
        <begin position="328"/>
        <end position="384"/>
    </location>
</feature>
<keyword evidence="6" id="KW-1185">Reference proteome</keyword>